<gene>
    <name evidence="2" type="ORF">ENJ65_02240</name>
</gene>
<proteinExistence type="predicted"/>
<dbReference type="EMBL" id="DRNF01000142">
    <property type="protein sequence ID" value="HHJ80432.1"/>
    <property type="molecule type" value="Genomic_DNA"/>
</dbReference>
<protein>
    <recommendedName>
        <fullName evidence="3">Yip1 domain-containing protein</fullName>
    </recommendedName>
</protein>
<comment type="caution">
    <text evidence="2">The sequence shown here is derived from an EMBL/GenBank/DDBJ whole genome shotgun (WGS) entry which is preliminary data.</text>
</comment>
<keyword evidence="1" id="KW-0812">Transmembrane</keyword>
<feature type="transmembrane region" description="Helical" evidence="1">
    <location>
        <begin position="27"/>
        <end position="47"/>
    </location>
</feature>
<name>A0A832J341_9GAMM</name>
<evidence type="ECO:0000256" key="1">
    <source>
        <dbReference type="SAM" id="Phobius"/>
    </source>
</evidence>
<dbReference type="Proteomes" id="UP000885832">
    <property type="component" value="Unassembled WGS sequence"/>
</dbReference>
<feature type="transmembrane region" description="Helical" evidence="1">
    <location>
        <begin position="86"/>
        <end position="109"/>
    </location>
</feature>
<keyword evidence="1" id="KW-0472">Membrane</keyword>
<keyword evidence="1" id="KW-1133">Transmembrane helix</keyword>
<dbReference type="AlphaFoldDB" id="A0A832J341"/>
<organism evidence="2">
    <name type="scientific">Candidatus Tenderia electrophaga</name>
    <dbReference type="NCBI Taxonomy" id="1748243"/>
    <lineage>
        <taxon>Bacteria</taxon>
        <taxon>Pseudomonadati</taxon>
        <taxon>Pseudomonadota</taxon>
        <taxon>Gammaproteobacteria</taxon>
        <taxon>Candidatus Tenderiales</taxon>
        <taxon>Candidatus Tenderiaceae</taxon>
        <taxon>Candidatus Tenderia</taxon>
    </lineage>
</organism>
<accession>A0A832J341</accession>
<feature type="transmembrane region" description="Helical" evidence="1">
    <location>
        <begin position="115"/>
        <end position="133"/>
    </location>
</feature>
<feature type="transmembrane region" description="Helical" evidence="1">
    <location>
        <begin position="145"/>
        <end position="167"/>
    </location>
</feature>
<feature type="transmembrane region" description="Helical" evidence="1">
    <location>
        <begin position="53"/>
        <end position="74"/>
    </location>
</feature>
<sequence>MGMKKVIEVFWQICLLKRAPQELPASSFLLLVSVLAYGMAGFLMGVMNMPAGQAFISSVLDIALVGSMTQLLLWIKDMGPRFQQAFTALMGSGAILGFLALPVLFLQMQMGDQPAFIPSLMIISMVIWNLTVVGHILRHTISAPFFVGMLLAVTYMYVSMSIMRSLFATTS</sequence>
<reference evidence="2" key="1">
    <citation type="journal article" date="2020" name="mSystems">
        <title>Genome- and Community-Level Interaction Insights into Carbon Utilization and Element Cycling Functions of Hydrothermarchaeota in Hydrothermal Sediment.</title>
        <authorList>
            <person name="Zhou Z."/>
            <person name="Liu Y."/>
            <person name="Xu W."/>
            <person name="Pan J."/>
            <person name="Luo Z.H."/>
            <person name="Li M."/>
        </authorList>
    </citation>
    <scope>NUCLEOTIDE SEQUENCE [LARGE SCALE GENOMIC DNA]</scope>
    <source>
        <strain evidence="2">HyVt-505</strain>
    </source>
</reference>
<evidence type="ECO:0008006" key="3">
    <source>
        <dbReference type="Google" id="ProtNLM"/>
    </source>
</evidence>
<evidence type="ECO:0000313" key="2">
    <source>
        <dbReference type="EMBL" id="HHJ80432.1"/>
    </source>
</evidence>